<dbReference type="InterPro" id="IPR036047">
    <property type="entry name" value="F-box-like_dom_sf"/>
</dbReference>
<organism evidence="2 3">
    <name type="scientific">Podospora didyma</name>
    <dbReference type="NCBI Taxonomy" id="330526"/>
    <lineage>
        <taxon>Eukaryota</taxon>
        <taxon>Fungi</taxon>
        <taxon>Dikarya</taxon>
        <taxon>Ascomycota</taxon>
        <taxon>Pezizomycotina</taxon>
        <taxon>Sordariomycetes</taxon>
        <taxon>Sordariomycetidae</taxon>
        <taxon>Sordariales</taxon>
        <taxon>Podosporaceae</taxon>
        <taxon>Podospora</taxon>
    </lineage>
</organism>
<feature type="domain" description="F-box" evidence="1">
    <location>
        <begin position="6"/>
        <end position="45"/>
    </location>
</feature>
<evidence type="ECO:0000259" key="1">
    <source>
        <dbReference type="SMART" id="SM00256"/>
    </source>
</evidence>
<name>A0AAE0NYT5_9PEZI</name>
<evidence type="ECO:0000313" key="2">
    <source>
        <dbReference type="EMBL" id="KAK3390149.1"/>
    </source>
</evidence>
<reference evidence="2" key="2">
    <citation type="submission" date="2023-06" db="EMBL/GenBank/DDBJ databases">
        <authorList>
            <consortium name="Lawrence Berkeley National Laboratory"/>
            <person name="Haridas S."/>
            <person name="Hensen N."/>
            <person name="Bonometti L."/>
            <person name="Westerberg I."/>
            <person name="Brannstrom I.O."/>
            <person name="Guillou S."/>
            <person name="Cros-Aarteil S."/>
            <person name="Calhoun S."/>
            <person name="Kuo A."/>
            <person name="Mondo S."/>
            <person name="Pangilinan J."/>
            <person name="Riley R."/>
            <person name="LaButti K."/>
            <person name="Andreopoulos B."/>
            <person name="Lipzen A."/>
            <person name="Chen C."/>
            <person name="Yanf M."/>
            <person name="Daum C."/>
            <person name="Ng V."/>
            <person name="Clum A."/>
            <person name="Steindorff A."/>
            <person name="Ohm R."/>
            <person name="Martin F."/>
            <person name="Silar P."/>
            <person name="Natvig D."/>
            <person name="Lalanne C."/>
            <person name="Gautier V."/>
            <person name="Ament-velasquez S.L."/>
            <person name="Kruys A."/>
            <person name="Hutchinson M.I."/>
            <person name="Powell A.J."/>
            <person name="Barry K."/>
            <person name="Miller A.N."/>
            <person name="Grigoriev I.V."/>
            <person name="Debuchy R."/>
            <person name="Gladieux P."/>
            <person name="Thoren M.H."/>
            <person name="Johannesson H."/>
        </authorList>
    </citation>
    <scope>NUCLEOTIDE SEQUENCE</scope>
    <source>
        <strain evidence="2">CBS 232.78</strain>
    </source>
</reference>
<reference evidence="2" key="1">
    <citation type="journal article" date="2023" name="Mol. Phylogenet. Evol.">
        <title>Genome-scale phylogeny and comparative genomics of the fungal order Sordariales.</title>
        <authorList>
            <person name="Hensen N."/>
            <person name="Bonometti L."/>
            <person name="Westerberg I."/>
            <person name="Brannstrom I.O."/>
            <person name="Guillou S."/>
            <person name="Cros-Aarteil S."/>
            <person name="Calhoun S."/>
            <person name="Haridas S."/>
            <person name="Kuo A."/>
            <person name="Mondo S."/>
            <person name="Pangilinan J."/>
            <person name="Riley R."/>
            <person name="LaButti K."/>
            <person name="Andreopoulos B."/>
            <person name="Lipzen A."/>
            <person name="Chen C."/>
            <person name="Yan M."/>
            <person name="Daum C."/>
            <person name="Ng V."/>
            <person name="Clum A."/>
            <person name="Steindorff A."/>
            <person name="Ohm R.A."/>
            <person name="Martin F."/>
            <person name="Silar P."/>
            <person name="Natvig D.O."/>
            <person name="Lalanne C."/>
            <person name="Gautier V."/>
            <person name="Ament-Velasquez S.L."/>
            <person name="Kruys A."/>
            <person name="Hutchinson M.I."/>
            <person name="Powell A.J."/>
            <person name="Barry K."/>
            <person name="Miller A.N."/>
            <person name="Grigoriev I.V."/>
            <person name="Debuchy R."/>
            <person name="Gladieux P."/>
            <person name="Hiltunen Thoren M."/>
            <person name="Johannesson H."/>
        </authorList>
    </citation>
    <scope>NUCLEOTIDE SEQUENCE</scope>
    <source>
        <strain evidence="2">CBS 232.78</strain>
    </source>
</reference>
<dbReference type="SMART" id="SM00256">
    <property type="entry name" value="FBOX"/>
    <property type="match status" value="1"/>
</dbReference>
<accession>A0AAE0NYT5</accession>
<gene>
    <name evidence="2" type="ORF">B0H63DRAFT_446294</name>
</gene>
<dbReference type="SUPFAM" id="SSF81383">
    <property type="entry name" value="F-box domain"/>
    <property type="match status" value="1"/>
</dbReference>
<dbReference type="Proteomes" id="UP001285441">
    <property type="component" value="Unassembled WGS sequence"/>
</dbReference>
<dbReference type="Pfam" id="PF00646">
    <property type="entry name" value="F-box"/>
    <property type="match status" value="1"/>
</dbReference>
<dbReference type="Gene3D" id="1.20.1280.50">
    <property type="match status" value="1"/>
</dbReference>
<protein>
    <recommendedName>
        <fullName evidence="1">F-box domain-containing protein</fullName>
    </recommendedName>
</protein>
<sequence>MANILLPDILHIIFEHLDAKDVRRLRLVSKSFGRIASYHAFPSLVVPKSEKNIKFLKSTANYGGKASSIKCLTYLILNPKYRLGFHNTLMSDGTLSQKETDDIYKEHCATASKQSTIKHPDDDLRALHEILPRLPSLRHLEILNDTSNYFKLGGTPMLTDFCAIGLFWSNYEFNQFEKHYHVGPPCISGLTESDLGLEEVPNRAGPYQNLNTLRLGWVDWRAFDEDAAKEAEEKILSRSKFENMRLDYH</sequence>
<dbReference type="AlphaFoldDB" id="A0AAE0NYT5"/>
<dbReference type="EMBL" id="JAULSW010000002">
    <property type="protein sequence ID" value="KAK3390149.1"/>
    <property type="molecule type" value="Genomic_DNA"/>
</dbReference>
<comment type="caution">
    <text evidence="2">The sequence shown here is derived from an EMBL/GenBank/DDBJ whole genome shotgun (WGS) entry which is preliminary data.</text>
</comment>
<keyword evidence="3" id="KW-1185">Reference proteome</keyword>
<dbReference type="CDD" id="cd09917">
    <property type="entry name" value="F-box_SF"/>
    <property type="match status" value="1"/>
</dbReference>
<evidence type="ECO:0000313" key="3">
    <source>
        <dbReference type="Proteomes" id="UP001285441"/>
    </source>
</evidence>
<proteinExistence type="predicted"/>
<dbReference type="InterPro" id="IPR001810">
    <property type="entry name" value="F-box_dom"/>
</dbReference>